<dbReference type="Gene3D" id="3.40.50.720">
    <property type="entry name" value="NAD(P)-binding Rossmann-like Domain"/>
    <property type="match status" value="1"/>
</dbReference>
<dbReference type="PRINTS" id="PR00081">
    <property type="entry name" value="GDHRDH"/>
</dbReference>
<dbReference type="PRINTS" id="PR00080">
    <property type="entry name" value="SDRFAMILY"/>
</dbReference>
<protein>
    <submittedName>
        <fullName evidence="5">SDR family oxidoreductase</fullName>
    </submittedName>
</protein>
<reference evidence="5" key="1">
    <citation type="submission" date="2020-08" db="EMBL/GenBank/DDBJ databases">
        <title>Sulfitobacter aestuariivivens sp. nov., isolated from a tidal flat.</title>
        <authorList>
            <person name="Park S."/>
            <person name="Yoon J.-H."/>
        </authorList>
    </citation>
    <scope>NUCLEOTIDE SEQUENCE</scope>
    <source>
        <strain evidence="5">TSTF-M16</strain>
    </source>
</reference>
<dbReference type="Proteomes" id="UP000635142">
    <property type="component" value="Unassembled WGS sequence"/>
</dbReference>
<dbReference type="Pfam" id="PF00106">
    <property type="entry name" value="adh_short"/>
    <property type="match status" value="1"/>
</dbReference>
<dbReference type="CDD" id="cd05374">
    <property type="entry name" value="17beta-HSD-like_SDR_c"/>
    <property type="match status" value="1"/>
</dbReference>
<dbReference type="RefSeq" id="WP_191075237.1">
    <property type="nucleotide sequence ID" value="NZ_JACTAG010000002.1"/>
</dbReference>
<accession>A0A927HF94</accession>
<proteinExistence type="inferred from homology"/>
<dbReference type="PANTHER" id="PTHR43391">
    <property type="entry name" value="RETINOL DEHYDROGENASE-RELATED"/>
    <property type="match status" value="1"/>
</dbReference>
<dbReference type="EMBL" id="JACTAG010000002">
    <property type="protein sequence ID" value="MBD3664194.1"/>
    <property type="molecule type" value="Genomic_DNA"/>
</dbReference>
<comment type="caution">
    <text evidence="5">The sequence shown here is derived from an EMBL/GenBank/DDBJ whole genome shotgun (WGS) entry which is preliminary data.</text>
</comment>
<evidence type="ECO:0000256" key="3">
    <source>
        <dbReference type="RuleBase" id="RU000363"/>
    </source>
</evidence>
<evidence type="ECO:0000313" key="6">
    <source>
        <dbReference type="Proteomes" id="UP000635142"/>
    </source>
</evidence>
<organism evidence="5 6">
    <name type="scientific">Sulfitobacter aestuariivivens</name>
    <dbReference type="NCBI Taxonomy" id="2766981"/>
    <lineage>
        <taxon>Bacteria</taxon>
        <taxon>Pseudomonadati</taxon>
        <taxon>Pseudomonadota</taxon>
        <taxon>Alphaproteobacteria</taxon>
        <taxon>Rhodobacterales</taxon>
        <taxon>Roseobacteraceae</taxon>
        <taxon>Sulfitobacter</taxon>
    </lineage>
</organism>
<evidence type="ECO:0000256" key="1">
    <source>
        <dbReference type="ARBA" id="ARBA00006484"/>
    </source>
</evidence>
<dbReference type="GO" id="GO:0005829">
    <property type="term" value="C:cytosol"/>
    <property type="evidence" value="ECO:0007669"/>
    <property type="project" value="TreeGrafter"/>
</dbReference>
<evidence type="ECO:0000256" key="4">
    <source>
        <dbReference type="SAM" id="SignalP"/>
    </source>
</evidence>
<evidence type="ECO:0000313" key="5">
    <source>
        <dbReference type="EMBL" id="MBD3664194.1"/>
    </source>
</evidence>
<dbReference type="GO" id="GO:0016491">
    <property type="term" value="F:oxidoreductase activity"/>
    <property type="evidence" value="ECO:0007669"/>
    <property type="project" value="UniProtKB-KW"/>
</dbReference>
<keyword evidence="2" id="KW-0560">Oxidoreductase</keyword>
<keyword evidence="6" id="KW-1185">Reference proteome</keyword>
<keyword evidence="4" id="KW-0732">Signal</keyword>
<dbReference type="SUPFAM" id="SSF51735">
    <property type="entry name" value="NAD(P)-binding Rossmann-fold domains"/>
    <property type="match status" value="1"/>
</dbReference>
<dbReference type="InterPro" id="IPR036291">
    <property type="entry name" value="NAD(P)-bd_dom_sf"/>
</dbReference>
<feature type="signal peptide" evidence="4">
    <location>
        <begin position="1"/>
        <end position="22"/>
    </location>
</feature>
<feature type="chain" id="PRO_5037990052" evidence="4">
    <location>
        <begin position="23"/>
        <end position="288"/>
    </location>
</feature>
<dbReference type="PANTHER" id="PTHR43391:SF86">
    <property type="entry name" value="SHORT-CHAIN DEHYDROGENASE_REDUCTASE FAMILY PROTEIN"/>
    <property type="match status" value="1"/>
</dbReference>
<dbReference type="InterPro" id="IPR020904">
    <property type="entry name" value="Sc_DH/Rdtase_CS"/>
</dbReference>
<dbReference type="AlphaFoldDB" id="A0A927HF94"/>
<gene>
    <name evidence="5" type="ORF">H9Q16_09705</name>
</gene>
<evidence type="ECO:0000256" key="2">
    <source>
        <dbReference type="ARBA" id="ARBA00023002"/>
    </source>
</evidence>
<comment type="similarity">
    <text evidence="1 3">Belongs to the short-chain dehydrogenases/reductases (SDR) family.</text>
</comment>
<dbReference type="PROSITE" id="PS00061">
    <property type="entry name" value="ADH_SHORT"/>
    <property type="match status" value="1"/>
</dbReference>
<dbReference type="InterPro" id="IPR002347">
    <property type="entry name" value="SDR_fam"/>
</dbReference>
<sequence>MPKTLLVTGASTGLGVALSVQAAQAGFETYATMRNLDKRATLDAAAAAAGVTLNVLQLDVEDTASVEAAVAKVIANHGRIDVLVANAGVGFVRSTEQATEEEIRWVMDVNFMGLVRSTKAVIGHMRQARSGRIIAISSVGGLAGQPFNEIYCASKFAVEGYIEGLASYVGPAFGLHFTVVEPGGISSEFANSVLARLQDSGGMLEDEYLPLLQRYIGSREGRSEGVFQTPDEVAKIVIRCATQDTPPIRTRTSDWSEQITALKTSVDPDGRKLQAQILAEFMPGLESR</sequence>
<name>A0A927HF94_9RHOB</name>